<dbReference type="GO" id="GO:0022857">
    <property type="term" value="F:transmembrane transporter activity"/>
    <property type="evidence" value="ECO:0007669"/>
    <property type="project" value="InterPro"/>
</dbReference>
<dbReference type="PROSITE" id="PS50928">
    <property type="entry name" value="ABC_TM1"/>
    <property type="match status" value="1"/>
</dbReference>
<dbReference type="PANTHER" id="PTHR30177">
    <property type="entry name" value="GLYCINE BETAINE/L-PROLINE TRANSPORT SYSTEM PERMEASE PROTEIN PROW"/>
    <property type="match status" value="1"/>
</dbReference>
<reference evidence="10 11" key="1">
    <citation type="submission" date="2014-07" db="EMBL/GenBank/DDBJ databases">
        <title>Draft Genome Sequence of Gephyronic Acid Producer, Cystobacter violaceus Strain Cb vi76.</title>
        <authorList>
            <person name="Stevens D.C."/>
            <person name="Young J."/>
            <person name="Carmichael R."/>
            <person name="Tan J."/>
            <person name="Taylor R.E."/>
        </authorList>
    </citation>
    <scope>NUCLEOTIDE SEQUENCE [LARGE SCALE GENOMIC DNA]</scope>
    <source>
        <strain evidence="10 11">Cb vi76</strain>
    </source>
</reference>
<evidence type="ECO:0000256" key="7">
    <source>
        <dbReference type="ARBA" id="ARBA00035652"/>
    </source>
</evidence>
<dbReference type="GO" id="GO:0031460">
    <property type="term" value="P:glycine betaine transport"/>
    <property type="evidence" value="ECO:0007669"/>
    <property type="project" value="TreeGrafter"/>
</dbReference>
<comment type="similarity">
    <text evidence="8">Belongs to the binding-protein-dependent transport system permease family.</text>
</comment>
<dbReference type="InterPro" id="IPR007210">
    <property type="entry name" value="ABC_Gly_betaine_transp_sub-bd"/>
</dbReference>
<dbReference type="CDD" id="cd13607">
    <property type="entry name" value="PBP2_AfProX_like"/>
    <property type="match status" value="1"/>
</dbReference>
<keyword evidence="3 8" id="KW-0812">Transmembrane</keyword>
<dbReference type="Proteomes" id="UP000028547">
    <property type="component" value="Unassembled WGS sequence"/>
</dbReference>
<dbReference type="GO" id="GO:0043190">
    <property type="term" value="C:ATP-binding cassette (ABC) transporter complex"/>
    <property type="evidence" value="ECO:0007669"/>
    <property type="project" value="InterPro"/>
</dbReference>
<comment type="subcellular location">
    <subcellularLocation>
        <location evidence="1 8">Cell membrane</location>
        <topology evidence="1 8">Multi-pass membrane protein</topology>
    </subcellularLocation>
</comment>
<dbReference type="Gene3D" id="3.40.190.10">
    <property type="entry name" value="Periplasmic binding protein-like II"/>
    <property type="match status" value="1"/>
</dbReference>
<name>A0A084SR76_9BACT</name>
<evidence type="ECO:0000256" key="4">
    <source>
        <dbReference type="ARBA" id="ARBA00022989"/>
    </source>
</evidence>
<dbReference type="RefSeq" id="WP_043400291.1">
    <property type="nucleotide sequence ID" value="NZ_JPMI01000166.1"/>
</dbReference>
<dbReference type="EMBL" id="JPMI01000166">
    <property type="protein sequence ID" value="KFA90961.1"/>
    <property type="molecule type" value="Genomic_DNA"/>
</dbReference>
<dbReference type="Gene3D" id="1.10.3720.10">
    <property type="entry name" value="MetI-like"/>
    <property type="match status" value="1"/>
</dbReference>
<evidence type="ECO:0000256" key="3">
    <source>
        <dbReference type="ARBA" id="ARBA00022692"/>
    </source>
</evidence>
<evidence type="ECO:0000256" key="8">
    <source>
        <dbReference type="RuleBase" id="RU363032"/>
    </source>
</evidence>
<feature type="domain" description="ABC transmembrane type-1" evidence="9">
    <location>
        <begin position="301"/>
        <end position="484"/>
    </location>
</feature>
<feature type="transmembrane region" description="Helical" evidence="8">
    <location>
        <begin position="416"/>
        <end position="441"/>
    </location>
</feature>
<feature type="transmembrane region" description="Helical" evidence="8">
    <location>
        <begin position="362"/>
        <end position="379"/>
    </location>
</feature>
<dbReference type="PANTHER" id="PTHR30177:SF4">
    <property type="entry name" value="OSMOPROTECTANT IMPORT PERMEASE PROTEIN OSMW"/>
    <property type="match status" value="1"/>
</dbReference>
<organism evidence="10 11">
    <name type="scientific">Archangium violaceum Cb vi76</name>
    <dbReference type="NCBI Taxonomy" id="1406225"/>
    <lineage>
        <taxon>Bacteria</taxon>
        <taxon>Pseudomonadati</taxon>
        <taxon>Myxococcota</taxon>
        <taxon>Myxococcia</taxon>
        <taxon>Myxococcales</taxon>
        <taxon>Cystobacterineae</taxon>
        <taxon>Archangiaceae</taxon>
        <taxon>Archangium</taxon>
    </lineage>
</organism>
<evidence type="ECO:0000256" key="1">
    <source>
        <dbReference type="ARBA" id="ARBA00004651"/>
    </source>
</evidence>
<evidence type="ECO:0000256" key="6">
    <source>
        <dbReference type="ARBA" id="ARBA00035642"/>
    </source>
</evidence>
<dbReference type="PROSITE" id="PS51257">
    <property type="entry name" value="PROKAR_LIPOPROTEIN"/>
    <property type="match status" value="1"/>
</dbReference>
<dbReference type="FunFam" id="1.10.3720.10:FF:000001">
    <property type="entry name" value="Glycine betaine ABC transporter, permease"/>
    <property type="match status" value="1"/>
</dbReference>
<dbReference type="Gene3D" id="3.40.190.120">
    <property type="entry name" value="Osmoprotection protein (prox), domain 2"/>
    <property type="match status" value="1"/>
</dbReference>
<dbReference type="CDD" id="cd06261">
    <property type="entry name" value="TM_PBP2"/>
    <property type="match status" value="1"/>
</dbReference>
<comment type="caution">
    <text evidence="10">The sequence shown here is derived from an EMBL/GenBank/DDBJ whole genome shotgun (WGS) entry which is preliminary data.</text>
</comment>
<evidence type="ECO:0000313" key="10">
    <source>
        <dbReference type="EMBL" id="KFA90961.1"/>
    </source>
</evidence>
<gene>
    <name evidence="10" type="ORF">Q664_24870</name>
</gene>
<protein>
    <submittedName>
        <fullName evidence="10">Amino acid ABC transporter permease</fullName>
    </submittedName>
</protein>
<dbReference type="InterPro" id="IPR035906">
    <property type="entry name" value="MetI-like_sf"/>
</dbReference>
<evidence type="ECO:0000256" key="2">
    <source>
        <dbReference type="ARBA" id="ARBA00022448"/>
    </source>
</evidence>
<feature type="transmembrane region" description="Helical" evidence="8">
    <location>
        <begin position="461"/>
        <end position="483"/>
    </location>
</feature>
<evidence type="ECO:0000313" key="11">
    <source>
        <dbReference type="Proteomes" id="UP000028547"/>
    </source>
</evidence>
<dbReference type="InterPro" id="IPR041894">
    <property type="entry name" value="PBP2_ProX-like"/>
</dbReference>
<keyword evidence="4 8" id="KW-1133">Transmembrane helix</keyword>
<proteinExistence type="inferred from homology"/>
<keyword evidence="2 8" id="KW-0813">Transport</keyword>
<evidence type="ECO:0000256" key="5">
    <source>
        <dbReference type="ARBA" id="ARBA00023136"/>
    </source>
</evidence>
<accession>A0A084SR76</accession>
<feature type="transmembrane region" description="Helical" evidence="8">
    <location>
        <begin position="305"/>
        <end position="327"/>
    </location>
</feature>
<comment type="similarity">
    <text evidence="7">In the N-terminal section; belongs to the binding-protein-dependent transport system permease family.</text>
</comment>
<comment type="similarity">
    <text evidence="6">In the C-terminal section; belongs to the OsmX family.</text>
</comment>
<evidence type="ECO:0000259" key="9">
    <source>
        <dbReference type="PROSITE" id="PS50928"/>
    </source>
</evidence>
<dbReference type="SUPFAM" id="SSF161098">
    <property type="entry name" value="MetI-like"/>
    <property type="match status" value="1"/>
</dbReference>
<dbReference type="Pfam" id="PF04069">
    <property type="entry name" value="OpuAC"/>
    <property type="match status" value="1"/>
</dbReference>
<dbReference type="InterPro" id="IPR000515">
    <property type="entry name" value="MetI-like"/>
</dbReference>
<keyword evidence="5 8" id="KW-0472">Membrane</keyword>
<dbReference type="Pfam" id="PF00528">
    <property type="entry name" value="BPD_transp_1"/>
    <property type="match status" value="1"/>
</dbReference>
<feature type="transmembrane region" description="Helical" evidence="8">
    <location>
        <begin position="336"/>
        <end position="356"/>
    </location>
</feature>
<sequence>MRALIIGVWLVLAACSGAPSEEAPVRVGSKKFTESVILGDMVTQLARSTGARAEHRRELGGTQVLWQALRRGEIDVYPEYTGTLRQEIFAGRALPDDESLRQALAAEGLRMSAPLGFNDTYALGMKEAEAERLGIRTLSDLREHPELRFGFSNEFMDRGDGWPALRARYALPQRDVRGLDHDLAYRGLESGAIQVTDLYSTDAEIAYYGLRVLEDDLRHFPTYDAVLLYREDLGGRAPEVVSALGRLEGRISEPEMVELNARAKLQRVPERQVAAAFLERELGLTVTVRGDSMGASLWRHTREHLFLVGLSLLAAIAVAVPLGVLVARRPRLGQGVLALAGIIQTVPSLALLVFMIPLLGIGARPAIVALFLYSLLPILRNTAAGLTGIAPEVRESAEALGLPPGARLRLVELPMAAPSILAGIQTSAVINVGTATLGALIGAGGYGQPILTGIRLDDTSLILQGAVPAAVLALLVSGLFELVERLVVPRGLRL</sequence>
<dbReference type="AlphaFoldDB" id="A0A084SR76"/>
<dbReference type="InterPro" id="IPR051204">
    <property type="entry name" value="ABC_transp_perm/SBD"/>
</dbReference>
<dbReference type="SUPFAM" id="SSF53850">
    <property type="entry name" value="Periplasmic binding protein-like II"/>
    <property type="match status" value="1"/>
</dbReference>